<evidence type="ECO:0000256" key="3">
    <source>
        <dbReference type="ARBA" id="ARBA00022833"/>
    </source>
</evidence>
<evidence type="ECO:0000313" key="8">
    <source>
        <dbReference type="EMBL" id="KAK6192416.1"/>
    </source>
</evidence>
<dbReference type="Proteomes" id="UP001347796">
    <property type="component" value="Unassembled WGS sequence"/>
</dbReference>
<comment type="caution">
    <text evidence="8">The sequence shown here is derived from an EMBL/GenBank/DDBJ whole genome shotgun (WGS) entry which is preliminary data.</text>
</comment>
<dbReference type="SUPFAM" id="SSF144217">
    <property type="entry name" value="CSL zinc finger"/>
    <property type="match status" value="1"/>
</dbReference>
<proteinExistence type="inferred from homology"/>
<dbReference type="PROSITE" id="PS50076">
    <property type="entry name" value="DNAJ_2"/>
    <property type="match status" value="1"/>
</dbReference>
<dbReference type="SUPFAM" id="SSF46565">
    <property type="entry name" value="Chaperone J-domain"/>
    <property type="match status" value="1"/>
</dbReference>
<dbReference type="InterPro" id="IPR036671">
    <property type="entry name" value="DPH_MB_sf"/>
</dbReference>
<evidence type="ECO:0000259" key="6">
    <source>
        <dbReference type="PROSITE" id="PS50076"/>
    </source>
</evidence>
<evidence type="ECO:0000256" key="1">
    <source>
        <dbReference type="ARBA" id="ARBA00006169"/>
    </source>
</evidence>
<dbReference type="InterPro" id="IPR007872">
    <property type="entry name" value="DPH_MB_dom"/>
</dbReference>
<dbReference type="PANTHER" id="PTHR45255">
    <property type="entry name" value="DNAJ HOMOLOG SUBFAMILY C MEMBER 24"/>
    <property type="match status" value="1"/>
</dbReference>
<dbReference type="PANTHER" id="PTHR45255:SF1">
    <property type="entry name" value="DNAJ HOMOLOG SUBFAMILY C MEMBER 24"/>
    <property type="match status" value="1"/>
</dbReference>
<dbReference type="GO" id="GO:0001671">
    <property type="term" value="F:ATPase activator activity"/>
    <property type="evidence" value="ECO:0007669"/>
    <property type="project" value="TreeGrafter"/>
</dbReference>
<keyword evidence="2" id="KW-0479">Metal-binding</keyword>
<comment type="similarity">
    <text evidence="1">Belongs to the DPH4 family.</text>
</comment>
<dbReference type="PRINTS" id="PR00625">
    <property type="entry name" value="JDOMAIN"/>
</dbReference>
<dbReference type="PROSITE" id="PS51074">
    <property type="entry name" value="DPH_MB"/>
    <property type="match status" value="1"/>
</dbReference>
<evidence type="ECO:0000256" key="2">
    <source>
        <dbReference type="ARBA" id="ARBA00022723"/>
    </source>
</evidence>
<dbReference type="InterPro" id="IPR001623">
    <property type="entry name" value="DnaJ_domain"/>
</dbReference>
<sequence>MDNFYSVLDCGDFSGIDELRRSYIKLVKKYHPDKAVPSENTPQYSLPDATGDRHTSPSNSNDTFIKIDKAWKILSDTELRKRYDIVLKQRLLSQDWPIQDEVMIGDFEVDDDDDDDHLLHQCRCGGYYVLSKDDMKFELDFVCCDSCTLCVKILYEEELDNPD</sequence>
<protein>
    <recommendedName>
        <fullName evidence="10">Diphthamide biosynthesis protein 4</fullName>
    </recommendedName>
</protein>
<dbReference type="SMART" id="SM00271">
    <property type="entry name" value="DnaJ"/>
    <property type="match status" value="1"/>
</dbReference>
<gene>
    <name evidence="8" type="ORF">SNE40_003885</name>
</gene>
<keyword evidence="4" id="KW-0408">Iron</keyword>
<evidence type="ECO:0008006" key="10">
    <source>
        <dbReference type="Google" id="ProtNLM"/>
    </source>
</evidence>
<feature type="domain" description="J" evidence="6">
    <location>
        <begin position="3"/>
        <end position="87"/>
    </location>
</feature>
<evidence type="ECO:0000256" key="4">
    <source>
        <dbReference type="ARBA" id="ARBA00023004"/>
    </source>
</evidence>
<dbReference type="AlphaFoldDB" id="A0AAN8KAR8"/>
<keyword evidence="9" id="KW-1185">Reference proteome</keyword>
<evidence type="ECO:0000313" key="9">
    <source>
        <dbReference type="Proteomes" id="UP001347796"/>
    </source>
</evidence>
<name>A0AAN8KAR8_PATCE</name>
<evidence type="ECO:0000259" key="7">
    <source>
        <dbReference type="PROSITE" id="PS51074"/>
    </source>
</evidence>
<organism evidence="8 9">
    <name type="scientific">Patella caerulea</name>
    <name type="common">Rayed Mediterranean limpet</name>
    <dbReference type="NCBI Taxonomy" id="87958"/>
    <lineage>
        <taxon>Eukaryota</taxon>
        <taxon>Metazoa</taxon>
        <taxon>Spiralia</taxon>
        <taxon>Lophotrochozoa</taxon>
        <taxon>Mollusca</taxon>
        <taxon>Gastropoda</taxon>
        <taxon>Patellogastropoda</taxon>
        <taxon>Patelloidea</taxon>
        <taxon>Patellidae</taxon>
        <taxon>Patella</taxon>
    </lineage>
</organism>
<dbReference type="Gene3D" id="1.10.287.110">
    <property type="entry name" value="DnaJ domain"/>
    <property type="match status" value="1"/>
</dbReference>
<dbReference type="GO" id="GO:0008198">
    <property type="term" value="F:ferrous iron binding"/>
    <property type="evidence" value="ECO:0007669"/>
    <property type="project" value="TreeGrafter"/>
</dbReference>
<dbReference type="Pfam" id="PF05207">
    <property type="entry name" value="Zn_ribbon_CSL"/>
    <property type="match status" value="1"/>
</dbReference>
<evidence type="ECO:0000256" key="5">
    <source>
        <dbReference type="SAM" id="MobiDB-lite"/>
    </source>
</evidence>
<keyword evidence="3" id="KW-0862">Zinc</keyword>
<accession>A0AAN8KAR8</accession>
<feature type="region of interest" description="Disordered" evidence="5">
    <location>
        <begin position="35"/>
        <end position="61"/>
    </location>
</feature>
<dbReference type="Gene3D" id="3.10.660.10">
    <property type="entry name" value="DPH Zinc finger"/>
    <property type="match status" value="1"/>
</dbReference>
<reference evidence="8 9" key="1">
    <citation type="submission" date="2024-01" db="EMBL/GenBank/DDBJ databases">
        <title>The genome of the rayed Mediterranean limpet Patella caerulea (Linnaeus, 1758).</title>
        <authorList>
            <person name="Anh-Thu Weber A."/>
            <person name="Halstead-Nussloch G."/>
        </authorList>
    </citation>
    <scope>NUCLEOTIDE SEQUENCE [LARGE SCALE GENOMIC DNA]</scope>
    <source>
        <strain evidence="8">AATW-2023a</strain>
        <tissue evidence="8">Whole specimen</tissue>
    </source>
</reference>
<feature type="domain" description="DPH-type MB" evidence="7">
    <location>
        <begin position="98"/>
        <end position="156"/>
    </location>
</feature>
<dbReference type="CDD" id="cd06257">
    <property type="entry name" value="DnaJ"/>
    <property type="match status" value="1"/>
</dbReference>
<dbReference type="EMBL" id="JAZGQO010000002">
    <property type="protein sequence ID" value="KAK6192416.1"/>
    <property type="molecule type" value="Genomic_DNA"/>
</dbReference>
<dbReference type="InterPro" id="IPR036869">
    <property type="entry name" value="J_dom_sf"/>
</dbReference>